<dbReference type="Gene3D" id="3.30.70.270">
    <property type="match status" value="1"/>
</dbReference>
<evidence type="ECO:0000259" key="2">
    <source>
        <dbReference type="PROSITE" id="PS50887"/>
    </source>
</evidence>
<reference evidence="3 4" key="1">
    <citation type="submission" date="2016-10" db="EMBL/GenBank/DDBJ databases">
        <authorList>
            <person name="de Groot N.N."/>
        </authorList>
    </citation>
    <scope>NUCLEOTIDE SEQUENCE [LARGE SCALE GENOMIC DNA]</scope>
    <source>
        <strain evidence="4">P4-7,KCTC 19426,CECT 7604</strain>
    </source>
</reference>
<name>A0A1H0N7Q5_9ACTN</name>
<accession>A0A1H0N7Q5</accession>
<dbReference type="Gene3D" id="3.30.450.20">
    <property type="entry name" value="PAS domain"/>
    <property type="match status" value="2"/>
</dbReference>
<dbReference type="NCBIfam" id="TIGR00254">
    <property type="entry name" value="GGDEF"/>
    <property type="match status" value="1"/>
</dbReference>
<dbReference type="InterPro" id="IPR003018">
    <property type="entry name" value="GAF"/>
</dbReference>
<evidence type="ECO:0000313" key="4">
    <source>
        <dbReference type="Proteomes" id="UP000198741"/>
    </source>
</evidence>
<dbReference type="SMART" id="SM00091">
    <property type="entry name" value="PAS"/>
    <property type="match status" value="2"/>
</dbReference>
<dbReference type="PROSITE" id="PS50887">
    <property type="entry name" value="GGDEF"/>
    <property type="match status" value="1"/>
</dbReference>
<dbReference type="Pfam" id="PF00990">
    <property type="entry name" value="GGDEF"/>
    <property type="match status" value="1"/>
</dbReference>
<dbReference type="Proteomes" id="UP000198741">
    <property type="component" value="Chromosome I"/>
</dbReference>
<dbReference type="PANTHER" id="PTHR45138:SF9">
    <property type="entry name" value="DIGUANYLATE CYCLASE DGCM-RELATED"/>
    <property type="match status" value="1"/>
</dbReference>
<dbReference type="NCBIfam" id="TIGR00229">
    <property type="entry name" value="sensory_box"/>
    <property type="match status" value="2"/>
</dbReference>
<dbReference type="SMART" id="SM00065">
    <property type="entry name" value="GAF"/>
    <property type="match status" value="1"/>
</dbReference>
<protein>
    <submittedName>
        <fullName evidence="3">PAS domain S-box-containing protein/diguanylate cyclase (GGDEF) domain-containing protein</fullName>
    </submittedName>
</protein>
<dbReference type="InterPro" id="IPR000160">
    <property type="entry name" value="GGDEF_dom"/>
</dbReference>
<dbReference type="InterPro" id="IPR050469">
    <property type="entry name" value="Diguanylate_Cyclase"/>
</dbReference>
<feature type="domain" description="PAS" evidence="1">
    <location>
        <begin position="3"/>
        <end position="73"/>
    </location>
</feature>
<dbReference type="STRING" id="1090615.SAMN04515671_2235"/>
<dbReference type="AlphaFoldDB" id="A0A1H0N7Q5"/>
<dbReference type="InterPro" id="IPR000014">
    <property type="entry name" value="PAS"/>
</dbReference>
<dbReference type="PANTHER" id="PTHR45138">
    <property type="entry name" value="REGULATORY COMPONENTS OF SENSORY TRANSDUCTION SYSTEM"/>
    <property type="match status" value="1"/>
</dbReference>
<dbReference type="InterPro" id="IPR043128">
    <property type="entry name" value="Rev_trsase/Diguanyl_cyclase"/>
</dbReference>
<dbReference type="CDD" id="cd01949">
    <property type="entry name" value="GGDEF"/>
    <property type="match status" value="1"/>
</dbReference>
<gene>
    <name evidence="3" type="ORF">SAMN04515671_2235</name>
</gene>
<dbReference type="InterPro" id="IPR035965">
    <property type="entry name" value="PAS-like_dom_sf"/>
</dbReference>
<dbReference type="GO" id="GO:0052621">
    <property type="term" value="F:diguanylate cyclase activity"/>
    <property type="evidence" value="ECO:0007669"/>
    <property type="project" value="TreeGrafter"/>
</dbReference>
<dbReference type="SUPFAM" id="SSF55781">
    <property type="entry name" value="GAF domain-like"/>
    <property type="match status" value="1"/>
</dbReference>
<dbReference type="InterPro" id="IPR029787">
    <property type="entry name" value="Nucleotide_cyclase"/>
</dbReference>
<evidence type="ECO:0000259" key="1">
    <source>
        <dbReference type="PROSITE" id="PS50112"/>
    </source>
</evidence>
<dbReference type="CDD" id="cd00130">
    <property type="entry name" value="PAS"/>
    <property type="match status" value="1"/>
</dbReference>
<dbReference type="EMBL" id="LT629710">
    <property type="protein sequence ID" value="SDO88515.1"/>
    <property type="molecule type" value="Genomic_DNA"/>
</dbReference>
<dbReference type="PROSITE" id="PS50112">
    <property type="entry name" value="PAS"/>
    <property type="match status" value="1"/>
</dbReference>
<sequence length="571" mass="61736">MRSAEAALAVLDGLPGLVALWDRDLRNVLANRAYQDYFGYAPEAMPGLHIREVLGEKLFQANRSYMELALQGEEQLFDRTLVDQQGRTRHTQASYVPHIVDGKVEGFFVLVTDMTDRVEAEQTLRRSAKQYRALAASIPGGFVLLFDSQLRFQIAEGSELASFGYRPQDLEGKTVSEAFDPGLAADLEPRYRRALGGELTVWTQRVRDRVFSLRAAPVADADGTVFAGMVIAQDVTVQHRAEALQAALREIATAVARAEPIDRVSAQIANSLTAIFNADTAAVVKFSDPDHGEIISMAPVQPDTVSASLTFGPEDWSATAQVAKTGLPALVGYRQQDAGLVGALRAEGLVAGAAAPIRHQGQLWGAIALAAHEADQLTSEVLEQLAKFAELVELTLTNLTAWSTLTAQAATDPLTGLSNRRALDDHLAREQETARLTHEPLSVIAMDLDHFKEVNDTHGHAVGDRVLTEVAAILTSVARKSEILARIGGEEFLWVLPRTDTASATLAAERARAAIAGHHFDEVGRVTLSCGVCSTDDVENPQLLLAEADAALYAAKQAGRNQVVAHRSRPH</sequence>
<dbReference type="GO" id="GO:0005886">
    <property type="term" value="C:plasma membrane"/>
    <property type="evidence" value="ECO:0007669"/>
    <property type="project" value="TreeGrafter"/>
</dbReference>
<dbReference type="FunFam" id="3.30.70.270:FF:000001">
    <property type="entry name" value="Diguanylate cyclase domain protein"/>
    <property type="match status" value="1"/>
</dbReference>
<dbReference type="SUPFAM" id="SSF55073">
    <property type="entry name" value="Nucleotide cyclase"/>
    <property type="match status" value="1"/>
</dbReference>
<dbReference type="GO" id="GO:0043709">
    <property type="term" value="P:cell adhesion involved in single-species biofilm formation"/>
    <property type="evidence" value="ECO:0007669"/>
    <property type="project" value="TreeGrafter"/>
</dbReference>
<dbReference type="Pfam" id="PF08448">
    <property type="entry name" value="PAS_4"/>
    <property type="match status" value="2"/>
</dbReference>
<dbReference type="Gene3D" id="3.30.450.40">
    <property type="match status" value="1"/>
</dbReference>
<organism evidence="3 4">
    <name type="scientific">Nakamurella panacisegetis</name>
    <dbReference type="NCBI Taxonomy" id="1090615"/>
    <lineage>
        <taxon>Bacteria</taxon>
        <taxon>Bacillati</taxon>
        <taxon>Actinomycetota</taxon>
        <taxon>Actinomycetes</taxon>
        <taxon>Nakamurellales</taxon>
        <taxon>Nakamurellaceae</taxon>
        <taxon>Nakamurella</taxon>
    </lineage>
</organism>
<dbReference type="SMART" id="SM00267">
    <property type="entry name" value="GGDEF"/>
    <property type="match status" value="1"/>
</dbReference>
<dbReference type="InterPro" id="IPR013656">
    <property type="entry name" value="PAS_4"/>
</dbReference>
<feature type="domain" description="GGDEF" evidence="2">
    <location>
        <begin position="439"/>
        <end position="568"/>
    </location>
</feature>
<dbReference type="Pfam" id="PF01590">
    <property type="entry name" value="GAF"/>
    <property type="match status" value="1"/>
</dbReference>
<dbReference type="GO" id="GO:1902201">
    <property type="term" value="P:negative regulation of bacterial-type flagellum-dependent cell motility"/>
    <property type="evidence" value="ECO:0007669"/>
    <property type="project" value="TreeGrafter"/>
</dbReference>
<keyword evidence="4" id="KW-1185">Reference proteome</keyword>
<proteinExistence type="predicted"/>
<dbReference type="InterPro" id="IPR029016">
    <property type="entry name" value="GAF-like_dom_sf"/>
</dbReference>
<evidence type="ECO:0000313" key="3">
    <source>
        <dbReference type="EMBL" id="SDO88515.1"/>
    </source>
</evidence>
<dbReference type="SUPFAM" id="SSF55785">
    <property type="entry name" value="PYP-like sensor domain (PAS domain)"/>
    <property type="match status" value="2"/>
</dbReference>